<dbReference type="Gene3D" id="3.40.430.10">
    <property type="entry name" value="Dihydrofolate Reductase, subunit A"/>
    <property type="match status" value="1"/>
</dbReference>
<dbReference type="InterPro" id="IPR016192">
    <property type="entry name" value="APOBEC/CMP_deaminase_Zn-bd"/>
</dbReference>
<dbReference type="EMBL" id="BARS01028252">
    <property type="protein sequence ID" value="GAG06267.1"/>
    <property type="molecule type" value="Genomic_DNA"/>
</dbReference>
<dbReference type="InterPro" id="IPR050765">
    <property type="entry name" value="Riboflavin_Biosynth_HTPR"/>
</dbReference>
<accession>X0V4E5</accession>
<dbReference type="InterPro" id="IPR004794">
    <property type="entry name" value="Eubact_RibD"/>
</dbReference>
<dbReference type="CDD" id="cd01284">
    <property type="entry name" value="Riboflavin_deaminase-reductase"/>
    <property type="match status" value="1"/>
</dbReference>
<evidence type="ECO:0000256" key="6">
    <source>
        <dbReference type="ARBA" id="ARBA00022857"/>
    </source>
</evidence>
<dbReference type="InterPro" id="IPR002125">
    <property type="entry name" value="CMP_dCMP_dom"/>
</dbReference>
<evidence type="ECO:0000256" key="4">
    <source>
        <dbReference type="ARBA" id="ARBA00022723"/>
    </source>
</evidence>
<dbReference type="GO" id="GO:0008835">
    <property type="term" value="F:diaminohydroxyphosphoribosylaminopyrimidine deaminase activity"/>
    <property type="evidence" value="ECO:0007669"/>
    <property type="project" value="InterPro"/>
</dbReference>
<organism evidence="10">
    <name type="scientific">marine sediment metagenome</name>
    <dbReference type="NCBI Taxonomy" id="412755"/>
    <lineage>
        <taxon>unclassified sequences</taxon>
        <taxon>metagenomes</taxon>
        <taxon>ecological metagenomes</taxon>
    </lineage>
</organism>
<dbReference type="PROSITE" id="PS51747">
    <property type="entry name" value="CYT_DCMP_DEAMINASES_2"/>
    <property type="match status" value="1"/>
</dbReference>
<dbReference type="Pfam" id="PF00383">
    <property type="entry name" value="dCMP_cyt_deam_1"/>
    <property type="match status" value="1"/>
</dbReference>
<feature type="non-terminal residue" evidence="10">
    <location>
        <position position="1"/>
    </location>
</feature>
<evidence type="ECO:0000256" key="2">
    <source>
        <dbReference type="ARBA" id="ARBA00004910"/>
    </source>
</evidence>
<dbReference type="InterPro" id="IPR002734">
    <property type="entry name" value="RibDG_C"/>
</dbReference>
<dbReference type="SUPFAM" id="SSF53927">
    <property type="entry name" value="Cytidine deaminase-like"/>
    <property type="match status" value="1"/>
</dbReference>
<reference evidence="10" key="1">
    <citation type="journal article" date="2014" name="Front. Microbiol.">
        <title>High frequency of phylogenetically diverse reductive dehalogenase-homologous genes in deep subseafloor sedimentary metagenomes.</title>
        <authorList>
            <person name="Kawai M."/>
            <person name="Futagami T."/>
            <person name="Toyoda A."/>
            <person name="Takaki Y."/>
            <person name="Nishi S."/>
            <person name="Hori S."/>
            <person name="Arai W."/>
            <person name="Tsubouchi T."/>
            <person name="Morono Y."/>
            <person name="Uchiyama I."/>
            <person name="Ito T."/>
            <person name="Fujiyama A."/>
            <person name="Inagaki F."/>
            <person name="Takami H."/>
        </authorList>
    </citation>
    <scope>NUCLEOTIDE SEQUENCE</scope>
    <source>
        <strain evidence="10">Expedition CK06-06</strain>
    </source>
</reference>
<keyword evidence="5" id="KW-0862">Zinc</keyword>
<evidence type="ECO:0000256" key="8">
    <source>
        <dbReference type="ARBA" id="ARBA00023268"/>
    </source>
</evidence>
<dbReference type="GO" id="GO:0008703">
    <property type="term" value="F:5-amino-6-(5-phosphoribosylamino)uracil reductase activity"/>
    <property type="evidence" value="ECO:0007669"/>
    <property type="project" value="InterPro"/>
</dbReference>
<comment type="pathway">
    <text evidence="2">Cofactor biosynthesis; riboflavin biosynthesis; 5-amino-6-(D-ribitylamino)uracil from GTP: step 3/4.</text>
</comment>
<dbReference type="SUPFAM" id="SSF53597">
    <property type="entry name" value="Dihydrofolate reductase-like"/>
    <property type="match status" value="1"/>
</dbReference>
<evidence type="ECO:0000313" key="10">
    <source>
        <dbReference type="EMBL" id="GAG06267.1"/>
    </source>
</evidence>
<keyword evidence="4" id="KW-0479">Metal-binding</keyword>
<protein>
    <recommendedName>
        <fullName evidence="9">CMP/dCMP-type deaminase domain-containing protein</fullName>
    </recommendedName>
</protein>
<dbReference type="InterPro" id="IPR024072">
    <property type="entry name" value="DHFR-like_dom_sf"/>
</dbReference>
<dbReference type="NCBIfam" id="TIGR00326">
    <property type="entry name" value="eubact_ribD"/>
    <property type="match status" value="1"/>
</dbReference>
<gene>
    <name evidence="10" type="ORF">S01H1_44295</name>
</gene>
<dbReference type="PANTHER" id="PTHR38011:SF7">
    <property type="entry name" value="2,5-DIAMINO-6-RIBOSYLAMINO-4(3H)-PYRIMIDINONE 5'-PHOSPHATE REDUCTASE"/>
    <property type="match status" value="1"/>
</dbReference>
<proteinExistence type="predicted"/>
<comment type="pathway">
    <text evidence="1">Cofactor biosynthesis; riboflavin biosynthesis; 5-amino-6-(D-ribitylamino)uracil from GTP: step 2/4.</text>
</comment>
<dbReference type="PANTHER" id="PTHR38011">
    <property type="entry name" value="DIHYDROFOLATE REDUCTASE FAMILY PROTEIN (AFU_ORTHOLOGUE AFUA_8G06820)"/>
    <property type="match status" value="1"/>
</dbReference>
<evidence type="ECO:0000256" key="3">
    <source>
        <dbReference type="ARBA" id="ARBA00022619"/>
    </source>
</evidence>
<dbReference type="AlphaFoldDB" id="X0V4E5"/>
<feature type="domain" description="CMP/dCMP-type deaminase" evidence="9">
    <location>
        <begin position="1"/>
        <end position="92"/>
    </location>
</feature>
<keyword evidence="7" id="KW-0560">Oxidoreductase</keyword>
<dbReference type="Pfam" id="PF01872">
    <property type="entry name" value="RibD_C"/>
    <property type="match status" value="1"/>
</dbReference>
<dbReference type="GO" id="GO:0008270">
    <property type="term" value="F:zinc ion binding"/>
    <property type="evidence" value="ECO:0007669"/>
    <property type="project" value="InterPro"/>
</dbReference>
<dbReference type="UniPathway" id="UPA00275">
    <property type="reaction ID" value="UER00401"/>
</dbReference>
<sequence length="265" mass="28560">NRIIGRGYHKKFGGPHAEINALADCKGKGGSPAGAVMYVMLEPCCHQAKTPPCADAIIAAGVSKVVVAMTDPSEHAAGKGIEQLRNAGIEVQTGLCETEAKLLNAPFIKFAATGKCWVILKWAQSLDGKMAYSDGGKWISNEQSRKDAHKLRRRVEAILVGINTVIADDPLLTARPSRGKKPVRIVLDSNLRIPMDCKLLDTVKGAPVLIVTSNEAIQANQELAERIEQKGVELLAIPVEQGRCDISFLTRELSKHNVAQLLVEG</sequence>
<dbReference type="PROSITE" id="PS00903">
    <property type="entry name" value="CYT_DCMP_DEAMINASES_1"/>
    <property type="match status" value="1"/>
</dbReference>
<evidence type="ECO:0000256" key="7">
    <source>
        <dbReference type="ARBA" id="ARBA00023002"/>
    </source>
</evidence>
<evidence type="ECO:0000259" key="9">
    <source>
        <dbReference type="PROSITE" id="PS51747"/>
    </source>
</evidence>
<feature type="non-terminal residue" evidence="10">
    <location>
        <position position="265"/>
    </location>
</feature>
<keyword evidence="3" id="KW-0686">Riboflavin biosynthesis</keyword>
<keyword evidence="8" id="KW-0511">Multifunctional enzyme</keyword>
<name>X0V4E5_9ZZZZ</name>
<comment type="caution">
    <text evidence="10">The sequence shown here is derived from an EMBL/GenBank/DDBJ whole genome shotgun (WGS) entry which is preliminary data.</text>
</comment>
<evidence type="ECO:0000256" key="5">
    <source>
        <dbReference type="ARBA" id="ARBA00022833"/>
    </source>
</evidence>
<dbReference type="Gene3D" id="3.40.140.10">
    <property type="entry name" value="Cytidine Deaminase, domain 2"/>
    <property type="match status" value="1"/>
</dbReference>
<evidence type="ECO:0000256" key="1">
    <source>
        <dbReference type="ARBA" id="ARBA00004882"/>
    </source>
</evidence>
<dbReference type="InterPro" id="IPR016193">
    <property type="entry name" value="Cytidine_deaminase-like"/>
</dbReference>
<keyword evidence="6" id="KW-0521">NADP</keyword>
<dbReference type="GO" id="GO:0009231">
    <property type="term" value="P:riboflavin biosynthetic process"/>
    <property type="evidence" value="ECO:0007669"/>
    <property type="project" value="UniProtKB-UniPathway"/>
</dbReference>